<gene>
    <name evidence="4" type="ORF">CRG98_008657</name>
</gene>
<dbReference type="PANTHER" id="PTHR37610">
    <property type="entry name" value="CCHC-TYPE DOMAIN-CONTAINING PROTEIN"/>
    <property type="match status" value="1"/>
</dbReference>
<dbReference type="InterPro" id="IPR029472">
    <property type="entry name" value="Copia-like_N"/>
</dbReference>
<sequence>MSEGNAIPATLPPAGNPRGETAPLPAAFAASLVSPYTVTPSDGSVLRLTECKLNGENYLAWSRLMRMALRAKNKVCFIDGTLPEPADGDPSKPLWVMANSLVVTWMINSLEKELQPSIACIENALILWEDLRQRFAQGNETRIYQLKFSRIAGQQDGTPLNSELEADLHMEEEEIMGQQNEKAHSPAHDGNTGEPAGSPIQLDDNPIDYGFPGRASPNPISSRHDSSRIRSDDLLEETVISPEISDSISGDIPILRRSDRAQRPHSFLKDYVCHTAMANSLPVCPNSSGTPYPFHNYLSYTGATDKYISFLAALDSDVEPRSYKKAARDSRWRAAMAEELRALELNGTWTVSALPSRKKLVDCKWVYKIKWHADGSVERYKARLVAKGFTQVEGVDFGETFAPVAKLVTVRCFLAVAVMKKWEIHHMDVHNAFLHGDLHEEVYMSLPPGLSSTWPGQFGADHSLFTYSKGTIFIAVVVYVDDLLVAGNSPIHCTSFKKYLSSCFRIKDLGTLRYFLGIEVSHMDLGLFLCQRKYAIDILSECGMLDSRPSEAPMEQNHRLSSDSGALLGDPGQYRRLVGRLLYLTITGSELTYSV</sequence>
<feature type="domain" description="Reverse transcriptase Ty1/copia-type" evidence="2">
    <location>
        <begin position="460"/>
        <end position="555"/>
    </location>
</feature>
<dbReference type="SUPFAM" id="SSF56672">
    <property type="entry name" value="DNA/RNA polymerases"/>
    <property type="match status" value="1"/>
</dbReference>
<feature type="domain" description="Reverse transcriptase Ty1/copia-type" evidence="2">
    <location>
        <begin position="346"/>
        <end position="451"/>
    </location>
</feature>
<organism evidence="4 5">
    <name type="scientific">Punica granatum</name>
    <name type="common">Pomegranate</name>
    <dbReference type="NCBI Taxonomy" id="22663"/>
    <lineage>
        <taxon>Eukaryota</taxon>
        <taxon>Viridiplantae</taxon>
        <taxon>Streptophyta</taxon>
        <taxon>Embryophyta</taxon>
        <taxon>Tracheophyta</taxon>
        <taxon>Spermatophyta</taxon>
        <taxon>Magnoliopsida</taxon>
        <taxon>eudicotyledons</taxon>
        <taxon>Gunneridae</taxon>
        <taxon>Pentapetalae</taxon>
        <taxon>rosids</taxon>
        <taxon>malvids</taxon>
        <taxon>Myrtales</taxon>
        <taxon>Lythraceae</taxon>
        <taxon>Punica</taxon>
    </lineage>
</organism>
<keyword evidence="5" id="KW-1185">Reference proteome</keyword>
<name>A0A2I0KQZ9_PUNGR</name>
<dbReference type="Pfam" id="PF07727">
    <property type="entry name" value="RVT_2"/>
    <property type="match status" value="2"/>
</dbReference>
<evidence type="ECO:0008006" key="6">
    <source>
        <dbReference type="Google" id="ProtNLM"/>
    </source>
</evidence>
<proteinExistence type="predicted"/>
<protein>
    <recommendedName>
        <fullName evidence="6">Reverse transcriptase Ty1/copia-type domain-containing protein</fullName>
    </recommendedName>
</protein>
<evidence type="ECO:0000259" key="2">
    <source>
        <dbReference type="Pfam" id="PF07727"/>
    </source>
</evidence>
<evidence type="ECO:0000313" key="5">
    <source>
        <dbReference type="Proteomes" id="UP000233551"/>
    </source>
</evidence>
<feature type="domain" description="Retrotransposon Copia-like N-terminal" evidence="3">
    <location>
        <begin position="41"/>
        <end position="86"/>
    </location>
</feature>
<dbReference type="InterPro" id="IPR013103">
    <property type="entry name" value="RVT_2"/>
</dbReference>
<dbReference type="STRING" id="22663.A0A2I0KQZ9"/>
<evidence type="ECO:0000259" key="3">
    <source>
        <dbReference type="Pfam" id="PF14244"/>
    </source>
</evidence>
<dbReference type="InterPro" id="IPR043502">
    <property type="entry name" value="DNA/RNA_pol_sf"/>
</dbReference>
<dbReference type="AlphaFoldDB" id="A0A2I0KQZ9"/>
<dbReference type="Pfam" id="PF14244">
    <property type="entry name" value="Retrotran_gag_3"/>
    <property type="match status" value="1"/>
</dbReference>
<feature type="region of interest" description="Disordered" evidence="1">
    <location>
        <begin position="176"/>
        <end position="229"/>
    </location>
</feature>
<dbReference type="EMBL" id="PGOL01000414">
    <property type="protein sequence ID" value="PKI70924.1"/>
    <property type="molecule type" value="Genomic_DNA"/>
</dbReference>
<accession>A0A2I0KQZ9</accession>
<comment type="caution">
    <text evidence="4">The sequence shown here is derived from an EMBL/GenBank/DDBJ whole genome shotgun (WGS) entry which is preliminary data.</text>
</comment>
<dbReference type="PANTHER" id="PTHR37610:SF97">
    <property type="entry name" value="RETROTRANSPOSON GAG DOMAIN-CONTAINING PROTEIN"/>
    <property type="match status" value="1"/>
</dbReference>
<evidence type="ECO:0000256" key="1">
    <source>
        <dbReference type="SAM" id="MobiDB-lite"/>
    </source>
</evidence>
<feature type="region of interest" description="Disordered" evidence="1">
    <location>
        <begin position="1"/>
        <end position="20"/>
    </location>
</feature>
<dbReference type="Proteomes" id="UP000233551">
    <property type="component" value="Unassembled WGS sequence"/>
</dbReference>
<reference evidence="4 5" key="1">
    <citation type="submission" date="2017-11" db="EMBL/GenBank/DDBJ databases">
        <title>De-novo sequencing of pomegranate (Punica granatum L.) genome.</title>
        <authorList>
            <person name="Akparov Z."/>
            <person name="Amiraslanov A."/>
            <person name="Hajiyeva S."/>
            <person name="Abbasov M."/>
            <person name="Kaur K."/>
            <person name="Hamwieh A."/>
            <person name="Solovyev V."/>
            <person name="Salamov A."/>
            <person name="Braich B."/>
            <person name="Kosarev P."/>
            <person name="Mahmoud A."/>
            <person name="Hajiyev E."/>
            <person name="Babayeva S."/>
            <person name="Izzatullayeva V."/>
            <person name="Mammadov A."/>
            <person name="Mammadov A."/>
            <person name="Sharifova S."/>
            <person name="Ojaghi J."/>
            <person name="Eynullazada K."/>
            <person name="Bayramov B."/>
            <person name="Abdulazimova A."/>
            <person name="Shahmuradov I."/>
        </authorList>
    </citation>
    <scope>NUCLEOTIDE SEQUENCE [LARGE SCALE GENOMIC DNA]</scope>
    <source>
        <strain evidence="5">cv. AG2017</strain>
        <tissue evidence="4">Leaf</tissue>
    </source>
</reference>
<evidence type="ECO:0000313" key="4">
    <source>
        <dbReference type="EMBL" id="PKI70924.1"/>
    </source>
</evidence>